<feature type="transmembrane region" description="Helical" evidence="6">
    <location>
        <begin position="217"/>
        <end position="239"/>
    </location>
</feature>
<evidence type="ECO:0000256" key="2">
    <source>
        <dbReference type="ARBA" id="ARBA00007168"/>
    </source>
</evidence>
<dbReference type="PANTHER" id="PTHR12385:SF88">
    <property type="entry name" value="CHOLINE TRANSPORTER-LIKE PROTEIN CTL1"/>
    <property type="match status" value="1"/>
</dbReference>
<feature type="transmembrane region" description="Helical" evidence="6">
    <location>
        <begin position="444"/>
        <end position="461"/>
    </location>
</feature>
<evidence type="ECO:0000313" key="8">
    <source>
        <dbReference type="Proteomes" id="UP000716291"/>
    </source>
</evidence>
<evidence type="ECO:0000256" key="3">
    <source>
        <dbReference type="ARBA" id="ARBA00022692"/>
    </source>
</evidence>
<keyword evidence="8" id="KW-1185">Reference proteome</keyword>
<reference evidence="7" key="1">
    <citation type="journal article" date="2020" name="Microb. Genom.">
        <title>Genetic diversity of clinical and environmental Mucorales isolates obtained from an investigation of mucormycosis cases among solid organ transplant recipients.</title>
        <authorList>
            <person name="Nguyen M.H."/>
            <person name="Kaul D."/>
            <person name="Muto C."/>
            <person name="Cheng S.J."/>
            <person name="Richter R.A."/>
            <person name="Bruno V.M."/>
            <person name="Liu G."/>
            <person name="Beyhan S."/>
            <person name="Sundermann A.J."/>
            <person name="Mounaud S."/>
            <person name="Pasculle A.W."/>
            <person name="Nierman W.C."/>
            <person name="Driscoll E."/>
            <person name="Cumbie R."/>
            <person name="Clancy C.J."/>
            <person name="Dupont C.L."/>
        </authorList>
    </citation>
    <scope>NUCLEOTIDE SEQUENCE</scope>
    <source>
        <strain evidence="7">GL11</strain>
    </source>
</reference>
<name>A0A9P6XEA7_RHIOR</name>
<evidence type="ECO:0000256" key="5">
    <source>
        <dbReference type="ARBA" id="ARBA00023136"/>
    </source>
</evidence>
<gene>
    <name evidence="7" type="ORF">G6F64_003502</name>
</gene>
<organism evidence="7 8">
    <name type="scientific">Rhizopus oryzae</name>
    <name type="common">Mucormycosis agent</name>
    <name type="synonym">Rhizopus arrhizus var. delemar</name>
    <dbReference type="NCBI Taxonomy" id="64495"/>
    <lineage>
        <taxon>Eukaryota</taxon>
        <taxon>Fungi</taxon>
        <taxon>Fungi incertae sedis</taxon>
        <taxon>Mucoromycota</taxon>
        <taxon>Mucoromycotina</taxon>
        <taxon>Mucoromycetes</taxon>
        <taxon>Mucorales</taxon>
        <taxon>Mucorineae</taxon>
        <taxon>Rhizopodaceae</taxon>
        <taxon>Rhizopus</taxon>
    </lineage>
</organism>
<evidence type="ECO:0000313" key="7">
    <source>
        <dbReference type="EMBL" id="KAG1311844.1"/>
    </source>
</evidence>
<keyword evidence="3 6" id="KW-0812">Transmembrane</keyword>
<keyword evidence="5 6" id="KW-0472">Membrane</keyword>
<dbReference type="Proteomes" id="UP000716291">
    <property type="component" value="Unassembled WGS sequence"/>
</dbReference>
<proteinExistence type="inferred from homology"/>
<evidence type="ECO:0000256" key="1">
    <source>
        <dbReference type="ARBA" id="ARBA00004141"/>
    </source>
</evidence>
<feature type="transmembrane region" description="Helical" evidence="6">
    <location>
        <begin position="321"/>
        <end position="347"/>
    </location>
</feature>
<dbReference type="InterPro" id="IPR007603">
    <property type="entry name" value="Choline_transptr-like"/>
</dbReference>
<feature type="transmembrane region" description="Helical" evidence="6">
    <location>
        <begin position="141"/>
        <end position="165"/>
    </location>
</feature>
<dbReference type="PANTHER" id="PTHR12385">
    <property type="entry name" value="CHOLINE TRANSPORTER-LIKE (SLC FAMILY 44)"/>
    <property type="match status" value="1"/>
</dbReference>
<comment type="function">
    <text evidence="6">Probably involved in transport through the plasma membrane.</text>
</comment>
<dbReference type="Pfam" id="PF04515">
    <property type="entry name" value="Choline_transpo"/>
    <property type="match status" value="1"/>
</dbReference>
<evidence type="ECO:0000256" key="6">
    <source>
        <dbReference type="RuleBase" id="RU368066"/>
    </source>
</evidence>
<dbReference type="EMBL" id="JAANQT010000344">
    <property type="protein sequence ID" value="KAG1311844.1"/>
    <property type="molecule type" value="Genomic_DNA"/>
</dbReference>
<dbReference type="AlphaFoldDB" id="A0A9P6XEA7"/>
<protein>
    <recommendedName>
        <fullName evidence="6">Protein PNS1</fullName>
    </recommendedName>
</protein>
<comment type="subcellular location">
    <subcellularLocation>
        <location evidence="6">Cell membrane</location>
        <topology evidence="6">Multi-pass membrane protein</topology>
    </subcellularLocation>
    <subcellularLocation>
        <location evidence="1">Membrane</location>
        <topology evidence="1">Multi-pass membrane protein</topology>
    </subcellularLocation>
</comment>
<dbReference type="GO" id="GO:0022857">
    <property type="term" value="F:transmembrane transporter activity"/>
    <property type="evidence" value="ECO:0007669"/>
    <property type="project" value="UniProtKB-UniRule"/>
</dbReference>
<dbReference type="GO" id="GO:0005886">
    <property type="term" value="C:plasma membrane"/>
    <property type="evidence" value="ECO:0007669"/>
    <property type="project" value="UniProtKB-SubCell"/>
</dbReference>
<comment type="similarity">
    <text evidence="2 6">Belongs to the CTL (choline transporter-like) family.</text>
</comment>
<comment type="caution">
    <text evidence="7">The sequence shown here is derived from an EMBL/GenBank/DDBJ whole genome shotgun (WGS) entry which is preliminary data.</text>
</comment>
<feature type="transmembrane region" description="Helical" evidence="6">
    <location>
        <begin position="193"/>
        <end position="210"/>
    </location>
</feature>
<feature type="transmembrane region" description="Helical" evidence="6">
    <location>
        <begin position="259"/>
        <end position="276"/>
    </location>
</feature>
<keyword evidence="4 6" id="KW-1133">Transmembrane helix</keyword>
<sequence length="502" mass="56561">MDQSIQFAKETISNIRNSIAYGKRSGYYAQMDAESENEEDDHSLFYSIHQNNNQDSIPLTLSNTYSDRSQLVFSQDFEEESFRPSSIYLDQPELLSSSELVPPLPINPNSLSESLLPTTPTSHSVEGHVKESIFKVIKDSAGVLATIIGTSLIVATLWLLVLHYFTKTLVWVESFQSTFVYEGNQESNFKDTMLTWLSILPLVLNLLACETMRSNPVIFIVPVLLLVTFIIFTIIWIILFNRLWLIGHLSDSPTLSKTIWIVNSYVYYLATFYIFFYMWTSAVLVYLEKFTLSAMVSQWYFHRNSTSSASVWRFAMIRGMSTSFGTIALSGFLMATIQFLQLIIRLLKKYSKKSRPFATFIELVLSYIEPFVNIVNHYTVALAGITSESFFSAANSSTKIFKRNLLSGIFGDLLTQIILQIGNSVIALASGLAAYVYATHQLHSPHGLIVGLIGTLISCYISQFYSYTLMSIIDATFLCYAIDLDIGTVHLSAAHTAFTGYD</sequence>
<feature type="transmembrane region" description="Helical" evidence="6">
    <location>
        <begin position="413"/>
        <end position="438"/>
    </location>
</feature>
<evidence type="ECO:0000256" key="4">
    <source>
        <dbReference type="ARBA" id="ARBA00022989"/>
    </source>
</evidence>
<accession>A0A9P6XEA7</accession>